<reference evidence="3" key="1">
    <citation type="journal article" date="2014" name="Int. J. Syst. Evol. Microbiol.">
        <title>Complete genome sequence of Corynebacterium casei LMG S-19264T (=DSM 44701T), isolated from a smear-ripened cheese.</title>
        <authorList>
            <consortium name="US DOE Joint Genome Institute (JGI-PGF)"/>
            <person name="Walter F."/>
            <person name="Albersmeier A."/>
            <person name="Kalinowski J."/>
            <person name="Ruckert C."/>
        </authorList>
    </citation>
    <scope>NUCLEOTIDE SEQUENCE</scope>
    <source>
        <strain evidence="3">NBRC 112290</strain>
    </source>
</reference>
<dbReference type="Proteomes" id="UP001157161">
    <property type="component" value="Unassembled WGS sequence"/>
</dbReference>
<gene>
    <name evidence="3" type="ORF">GCM10025875_33090</name>
</gene>
<keyword evidence="1" id="KW-0812">Transmembrane</keyword>
<keyword evidence="1" id="KW-0472">Membrane</keyword>
<keyword evidence="1" id="KW-1133">Transmembrane helix</keyword>
<evidence type="ECO:0000256" key="1">
    <source>
        <dbReference type="SAM" id="Phobius"/>
    </source>
</evidence>
<dbReference type="InterPro" id="IPR019692">
    <property type="entry name" value="CFP-6_PH"/>
</dbReference>
<feature type="domain" description="Low molecular weight protein antigen 6 PH" evidence="2">
    <location>
        <begin position="172"/>
        <end position="233"/>
    </location>
</feature>
<sequence>MGLGVRVTDPAPTAQRRVVRPARPSARAGQPRSAVVTLVALTVLLALAVLAGAAVLIASSSPATAVLGVVLAGLAVGGAAAAVLVLGHPRAGRLEVVAEPARLTFPAPAALPWVNRGLATLASLLIVPPGIALAQGTAGDLPLFGLATPTVVAALALPAAVRAWSGRARYSHLVLDPDGVRFVGARGERAARWDDVRRVQLRGARLHLSGADGSVLIDVGARDLASDARLLADVLDLYRRRPALRGEIGEAALPRLERGDLA</sequence>
<dbReference type="Pfam" id="PF10756">
    <property type="entry name" value="bPH_6"/>
    <property type="match status" value="1"/>
</dbReference>
<comment type="caution">
    <text evidence="3">The sequence shown here is derived from an EMBL/GenBank/DDBJ whole genome shotgun (WGS) entry which is preliminary data.</text>
</comment>
<feature type="transmembrane region" description="Helical" evidence="1">
    <location>
        <begin position="33"/>
        <end position="57"/>
    </location>
</feature>
<proteinExistence type="predicted"/>
<reference evidence="3" key="2">
    <citation type="submission" date="2023-02" db="EMBL/GenBank/DDBJ databases">
        <authorList>
            <person name="Sun Q."/>
            <person name="Mori K."/>
        </authorList>
    </citation>
    <scope>NUCLEOTIDE SEQUENCE</scope>
    <source>
        <strain evidence="3">NBRC 112290</strain>
    </source>
</reference>
<protein>
    <recommendedName>
        <fullName evidence="2">Low molecular weight protein antigen 6 PH domain-containing protein</fullName>
    </recommendedName>
</protein>
<dbReference type="AlphaFoldDB" id="A0AA37XHA7"/>
<dbReference type="EMBL" id="BSUM01000001">
    <property type="protein sequence ID" value="GMA33317.1"/>
    <property type="molecule type" value="Genomic_DNA"/>
</dbReference>
<feature type="transmembrane region" description="Helical" evidence="1">
    <location>
        <begin position="141"/>
        <end position="161"/>
    </location>
</feature>
<organism evidence="3 4">
    <name type="scientific">Litorihabitans aurantiacus</name>
    <dbReference type="NCBI Taxonomy" id="1930061"/>
    <lineage>
        <taxon>Bacteria</taxon>
        <taxon>Bacillati</taxon>
        <taxon>Actinomycetota</taxon>
        <taxon>Actinomycetes</taxon>
        <taxon>Micrococcales</taxon>
        <taxon>Beutenbergiaceae</taxon>
        <taxon>Litorihabitans</taxon>
    </lineage>
</organism>
<evidence type="ECO:0000259" key="2">
    <source>
        <dbReference type="Pfam" id="PF10756"/>
    </source>
</evidence>
<feature type="transmembrane region" description="Helical" evidence="1">
    <location>
        <begin position="63"/>
        <end position="86"/>
    </location>
</feature>
<keyword evidence="4" id="KW-1185">Reference proteome</keyword>
<evidence type="ECO:0000313" key="3">
    <source>
        <dbReference type="EMBL" id="GMA33317.1"/>
    </source>
</evidence>
<accession>A0AA37XHA7</accession>
<feature type="transmembrane region" description="Helical" evidence="1">
    <location>
        <begin position="118"/>
        <end position="135"/>
    </location>
</feature>
<evidence type="ECO:0000313" key="4">
    <source>
        <dbReference type="Proteomes" id="UP001157161"/>
    </source>
</evidence>
<name>A0AA37XHA7_9MICO</name>